<evidence type="ECO:0000313" key="1">
    <source>
        <dbReference type="EMBL" id="KAL3823256.1"/>
    </source>
</evidence>
<dbReference type="PANTHER" id="PTHR36220:SF1">
    <property type="entry name" value="GAMMA TUBULIN COMPLEX COMPONENT C-TERMINAL DOMAIN-CONTAINING PROTEIN"/>
    <property type="match status" value="1"/>
</dbReference>
<dbReference type="Gene3D" id="2.130.10.10">
    <property type="entry name" value="YVTN repeat-like/Quinoprotein amine dehydrogenase"/>
    <property type="match status" value="1"/>
</dbReference>
<reference evidence="1 2" key="1">
    <citation type="submission" date="2024-10" db="EMBL/GenBank/DDBJ databases">
        <title>Updated reference genomes for cyclostephanoid diatoms.</title>
        <authorList>
            <person name="Roberts W.R."/>
            <person name="Alverson A.J."/>
        </authorList>
    </citation>
    <scope>NUCLEOTIDE SEQUENCE [LARGE SCALE GENOMIC DNA]</scope>
    <source>
        <strain evidence="1 2">AJA228-03</strain>
    </source>
</reference>
<keyword evidence="2" id="KW-1185">Reference proteome</keyword>
<name>A0ABD3SFR2_9STRA</name>
<dbReference type="InterPro" id="IPR015943">
    <property type="entry name" value="WD40/YVTN_repeat-like_dom_sf"/>
</dbReference>
<proteinExistence type="predicted"/>
<dbReference type="SUPFAM" id="SSF82171">
    <property type="entry name" value="DPP6 N-terminal domain-like"/>
    <property type="match status" value="1"/>
</dbReference>
<dbReference type="AlphaFoldDB" id="A0ABD3SFR2"/>
<organism evidence="1 2">
    <name type="scientific">Cyclostephanos tholiformis</name>
    <dbReference type="NCBI Taxonomy" id="382380"/>
    <lineage>
        <taxon>Eukaryota</taxon>
        <taxon>Sar</taxon>
        <taxon>Stramenopiles</taxon>
        <taxon>Ochrophyta</taxon>
        <taxon>Bacillariophyta</taxon>
        <taxon>Coscinodiscophyceae</taxon>
        <taxon>Thalassiosirophycidae</taxon>
        <taxon>Stephanodiscales</taxon>
        <taxon>Stephanodiscaceae</taxon>
        <taxon>Cyclostephanos</taxon>
    </lineage>
</organism>
<accession>A0ABD3SFR2</accession>
<dbReference type="PANTHER" id="PTHR36220">
    <property type="entry name" value="UNNAMED PRODUCT"/>
    <property type="match status" value="1"/>
</dbReference>
<gene>
    <name evidence="1" type="ORF">ACHAXA_011101</name>
</gene>
<sequence>MTIGAPGYLDTKVSPGYARVYDLVRDDDLGFFWKQRGQDLTGEAIGVMFGNSVSISDDGKVLAVSSRMPGRYTVQVHIYHWEDNGVARWKPLGDIIDGENGTNLGDSVSLSWNGSIVAIGSPYGYVNGTYFGYVKVYQLDGGITWKPMGETLHGDAVKARFGSIVDITPDGKTLAISSKETVRVYQLVSSGDLDQSWKQFGEDILCKENCNDFASSFSLSDDGKNLAVAYRNDDKLGHVIFYQMDASSESWRPQILDIDGDATGDYPEWGSVSLSADGMAVAIGAYENDKNGISSGSVRIFAVMI</sequence>
<comment type="caution">
    <text evidence="1">The sequence shown here is derived from an EMBL/GenBank/DDBJ whole genome shotgun (WGS) entry which is preliminary data.</text>
</comment>
<dbReference type="Proteomes" id="UP001530377">
    <property type="component" value="Unassembled WGS sequence"/>
</dbReference>
<protein>
    <submittedName>
        <fullName evidence="1">Uncharacterized protein</fullName>
    </submittedName>
</protein>
<evidence type="ECO:0000313" key="2">
    <source>
        <dbReference type="Proteomes" id="UP001530377"/>
    </source>
</evidence>
<dbReference type="EMBL" id="JALLPB020000042">
    <property type="protein sequence ID" value="KAL3823256.1"/>
    <property type="molecule type" value="Genomic_DNA"/>
</dbReference>